<dbReference type="Proteomes" id="UP000078287">
    <property type="component" value="Unassembled WGS sequence"/>
</dbReference>
<name>A0A178LTC9_9CHLR</name>
<dbReference type="AlphaFoldDB" id="A0A178LTC9"/>
<sequence length="111" mass="11742">MKSPALMGRVMLAQLAVWADGPYPLPPFPILQQEGGSRWMAGKVVPERNTAKPLSRASGRGAGGEDHPSPAGVYERTEHLSGTRPFRAGLGLQSPLRGLMAHPPAPIPSPT</sequence>
<protein>
    <submittedName>
        <fullName evidence="2">Uncharacterized protein</fullName>
    </submittedName>
</protein>
<proteinExistence type="predicted"/>
<evidence type="ECO:0000256" key="1">
    <source>
        <dbReference type="SAM" id="MobiDB-lite"/>
    </source>
</evidence>
<evidence type="ECO:0000313" key="3">
    <source>
        <dbReference type="Proteomes" id="UP000078287"/>
    </source>
</evidence>
<keyword evidence="3" id="KW-1185">Reference proteome</keyword>
<reference evidence="2 3" key="1">
    <citation type="submission" date="2016-04" db="EMBL/GenBank/DDBJ databases">
        <title>Chloroflexus islandicus sp. nov., a thermophilic filamentous anoxygenic phototrophic bacterium from geyser Strokkur (Iceland).</title>
        <authorList>
            <person name="Gaisin V.A."/>
            <person name="Kalashnikov A.M."/>
            <person name="Sukhacheva M.V."/>
            <person name="Grouzdev D.S."/>
            <person name="Ivanov T.M."/>
            <person name="Kuznetsov B."/>
            <person name="Gorlenko V.M."/>
        </authorList>
    </citation>
    <scope>NUCLEOTIDE SEQUENCE [LARGE SCALE GENOMIC DNA]</scope>
    <source>
        <strain evidence="3">isl-2</strain>
    </source>
</reference>
<organism evidence="2 3">
    <name type="scientific">Chloroflexus islandicus</name>
    <dbReference type="NCBI Taxonomy" id="1707952"/>
    <lineage>
        <taxon>Bacteria</taxon>
        <taxon>Bacillati</taxon>
        <taxon>Chloroflexota</taxon>
        <taxon>Chloroflexia</taxon>
        <taxon>Chloroflexales</taxon>
        <taxon>Chloroflexineae</taxon>
        <taxon>Chloroflexaceae</taxon>
        <taxon>Chloroflexus</taxon>
    </lineage>
</organism>
<gene>
    <name evidence="2" type="ORF">A6A03_05995</name>
</gene>
<feature type="region of interest" description="Disordered" evidence="1">
    <location>
        <begin position="49"/>
        <end position="74"/>
    </location>
</feature>
<dbReference type="STRING" id="1707952.A6A03_05995"/>
<dbReference type="EMBL" id="LWQS01000125">
    <property type="protein sequence ID" value="OAN36300.1"/>
    <property type="molecule type" value="Genomic_DNA"/>
</dbReference>
<accession>A0A178LTC9</accession>
<evidence type="ECO:0000313" key="2">
    <source>
        <dbReference type="EMBL" id="OAN36300.1"/>
    </source>
</evidence>
<comment type="caution">
    <text evidence="2">The sequence shown here is derived from an EMBL/GenBank/DDBJ whole genome shotgun (WGS) entry which is preliminary data.</text>
</comment>